<reference evidence="2 3" key="1">
    <citation type="journal article" date="2020" name="ISME J.">
        <title>Comparative genomics reveals insights into cyanobacterial evolution and habitat adaptation.</title>
        <authorList>
            <person name="Chen M.Y."/>
            <person name="Teng W.K."/>
            <person name="Zhao L."/>
            <person name="Hu C.X."/>
            <person name="Zhou Y.K."/>
            <person name="Han B.P."/>
            <person name="Song L.R."/>
            <person name="Shu W.S."/>
        </authorList>
    </citation>
    <scope>NUCLEOTIDE SEQUENCE [LARGE SCALE GENOMIC DNA]</scope>
    <source>
        <strain evidence="2 3">FACHB-248</strain>
    </source>
</reference>
<dbReference type="SUPFAM" id="SSF141571">
    <property type="entry name" value="Pentapeptide repeat-like"/>
    <property type="match status" value="1"/>
</dbReference>
<keyword evidence="1" id="KW-0812">Transmembrane</keyword>
<organism evidence="2 3">
    <name type="scientific">Scytonema hofmannii FACHB-248</name>
    <dbReference type="NCBI Taxonomy" id="1842502"/>
    <lineage>
        <taxon>Bacteria</taxon>
        <taxon>Bacillati</taxon>
        <taxon>Cyanobacteriota</taxon>
        <taxon>Cyanophyceae</taxon>
        <taxon>Nostocales</taxon>
        <taxon>Scytonemataceae</taxon>
        <taxon>Scytonema</taxon>
    </lineage>
</organism>
<dbReference type="InterPro" id="IPR051082">
    <property type="entry name" value="Pentapeptide-BTB/POZ_domain"/>
</dbReference>
<keyword evidence="3" id="KW-1185">Reference proteome</keyword>
<feature type="transmembrane region" description="Helical" evidence="1">
    <location>
        <begin position="164"/>
        <end position="182"/>
    </location>
</feature>
<proteinExistence type="predicted"/>
<feature type="transmembrane region" description="Helical" evidence="1">
    <location>
        <begin position="125"/>
        <end position="143"/>
    </location>
</feature>
<evidence type="ECO:0000256" key="1">
    <source>
        <dbReference type="SAM" id="Phobius"/>
    </source>
</evidence>
<name>A0ABR8GQI2_9CYAN</name>
<sequence>MKKNIRGQRFYQELLPTTLQNVIAGQTTILKIIMIAVSIMLGIVSAGVAGFLGSVICLEVIASSDPQSRFSYFCMTLVIVAWMIATLKLGIIKGLFVAVISTLIAVIVAVIISVKLGLNDFPGKVFLVITIFTSLAIFSFFVNRFSIYLNNALLNKNLRFLNNIFAYIFVSTAIFISYNFLFSTENSQYIEKFYQSRLLIINLPFSQIKYIGVLCGGIAGLSMTIASLRAIDLDKNRNNSDFLKLWAIAAASWGGTSFYNLDLSNVDFTNSELQNTDFRAIKLYRTCLKHVKGLDRARLDNQYLDLSNPQVQKLLINGSSEDTDFNRINLQGAYLRNADMRHYKFIETNLNGADLQDADLRGSILVRAQVTGVDFTGAKLTGICIEDWSANSKTCFARVECDYIYRKLDEKGEGTERYPVDRNFEKGEFEALFQEVEEVVELVFKEGINWRALSFTFRQLQLEDDGLGLEIKGVEKRGDLWVVKVTHKEGIPRQEVEQRVIPIYNLLEKQITIMGQALDKALMIGANQSEALKELSKKPFGNIFSITGSTITNLAGSGEINYDEAASNIRNIVANSSDLTQANSAIQSLLQKLKNQSIAISADEQAELIRQVILSEAKKDPFFKQFFMQQGQQIADAMPESAIATAIREAYSQLT</sequence>
<keyword evidence="1" id="KW-1133">Transmembrane helix</keyword>
<gene>
    <name evidence="2" type="ORF">H6G81_14480</name>
</gene>
<dbReference type="Proteomes" id="UP000660380">
    <property type="component" value="Unassembled WGS sequence"/>
</dbReference>
<evidence type="ECO:0000313" key="3">
    <source>
        <dbReference type="Proteomes" id="UP000660380"/>
    </source>
</evidence>
<dbReference type="PANTHER" id="PTHR14136">
    <property type="entry name" value="BTB_POZ DOMAIN-CONTAINING PROTEIN KCTD9"/>
    <property type="match status" value="1"/>
</dbReference>
<dbReference type="RefSeq" id="WP_029636862.1">
    <property type="nucleotide sequence ID" value="NZ_JACJTA010000027.1"/>
</dbReference>
<dbReference type="InterPro" id="IPR001646">
    <property type="entry name" value="5peptide_repeat"/>
</dbReference>
<keyword evidence="1" id="KW-0472">Membrane</keyword>
<dbReference type="PANTHER" id="PTHR14136:SF17">
    <property type="entry name" value="BTB_POZ DOMAIN-CONTAINING PROTEIN KCTD9"/>
    <property type="match status" value="1"/>
</dbReference>
<comment type="caution">
    <text evidence="2">The sequence shown here is derived from an EMBL/GenBank/DDBJ whole genome shotgun (WGS) entry which is preliminary data.</text>
</comment>
<feature type="transmembrane region" description="Helical" evidence="1">
    <location>
        <begin position="70"/>
        <end position="87"/>
    </location>
</feature>
<feature type="transmembrane region" description="Helical" evidence="1">
    <location>
        <begin position="94"/>
        <end position="113"/>
    </location>
</feature>
<accession>A0ABR8GQI2</accession>
<protein>
    <submittedName>
        <fullName evidence="2">Pentapeptide repeat-containing protein</fullName>
    </submittedName>
</protein>
<dbReference type="Gene3D" id="2.160.20.80">
    <property type="entry name" value="E3 ubiquitin-protein ligase SopA"/>
    <property type="match status" value="1"/>
</dbReference>
<dbReference type="EMBL" id="JACJTA010000027">
    <property type="protein sequence ID" value="MBD2605700.1"/>
    <property type="molecule type" value="Genomic_DNA"/>
</dbReference>
<evidence type="ECO:0000313" key="2">
    <source>
        <dbReference type="EMBL" id="MBD2605700.1"/>
    </source>
</evidence>
<dbReference type="Pfam" id="PF00805">
    <property type="entry name" value="Pentapeptide"/>
    <property type="match status" value="2"/>
</dbReference>
<feature type="transmembrane region" description="Helical" evidence="1">
    <location>
        <begin position="32"/>
        <end position="58"/>
    </location>
</feature>